<dbReference type="CDD" id="cd05233">
    <property type="entry name" value="SDR_c"/>
    <property type="match status" value="1"/>
</dbReference>
<dbReference type="OrthoDB" id="5840532at2759"/>
<accession>A0A066XN70</accession>
<dbReference type="STRING" id="1173701.A0A066XN70"/>
<dbReference type="EMBL" id="JMSE01000356">
    <property type="protein sequence ID" value="KDN70362.1"/>
    <property type="molecule type" value="Genomic_DNA"/>
</dbReference>
<organism evidence="2 3">
    <name type="scientific">Colletotrichum sublineola</name>
    <name type="common">Sorghum anthracnose fungus</name>
    <dbReference type="NCBI Taxonomy" id="1173701"/>
    <lineage>
        <taxon>Eukaryota</taxon>
        <taxon>Fungi</taxon>
        <taxon>Dikarya</taxon>
        <taxon>Ascomycota</taxon>
        <taxon>Pezizomycotina</taxon>
        <taxon>Sordariomycetes</taxon>
        <taxon>Hypocreomycetidae</taxon>
        <taxon>Glomerellales</taxon>
        <taxon>Glomerellaceae</taxon>
        <taxon>Colletotrichum</taxon>
        <taxon>Colletotrichum graminicola species complex</taxon>
    </lineage>
</organism>
<keyword evidence="3" id="KW-1185">Reference proteome</keyword>
<dbReference type="eggNOG" id="KOG1201">
    <property type="taxonomic scope" value="Eukaryota"/>
</dbReference>
<dbReference type="Proteomes" id="UP000027238">
    <property type="component" value="Unassembled WGS sequence"/>
</dbReference>
<evidence type="ECO:0000256" key="1">
    <source>
        <dbReference type="RuleBase" id="RU000363"/>
    </source>
</evidence>
<comment type="caution">
    <text evidence="2">The sequence shown here is derived from an EMBL/GenBank/DDBJ whole genome shotgun (WGS) entry which is preliminary data.</text>
</comment>
<dbReference type="Pfam" id="PF00106">
    <property type="entry name" value="adh_short"/>
    <property type="match status" value="1"/>
</dbReference>
<gene>
    <name evidence="2" type="ORF">CSUB01_11009</name>
</gene>
<dbReference type="Gene3D" id="3.40.50.720">
    <property type="entry name" value="NAD(P)-binding Rossmann-like Domain"/>
    <property type="match status" value="1"/>
</dbReference>
<dbReference type="OMA" id="NTGIWES"/>
<reference evidence="3" key="1">
    <citation type="journal article" date="2014" name="Genome Announc.">
        <title>Draft genome sequence of Colletotrichum sublineola, a destructive pathogen of cultivated sorghum.</title>
        <authorList>
            <person name="Baroncelli R."/>
            <person name="Sanz-Martin J.M."/>
            <person name="Rech G.E."/>
            <person name="Sukno S.A."/>
            <person name="Thon M.R."/>
        </authorList>
    </citation>
    <scope>NUCLEOTIDE SEQUENCE [LARGE SCALE GENOMIC DNA]</scope>
    <source>
        <strain evidence="3">TX430BB</strain>
    </source>
</reference>
<sequence>MDYYAGKTILVTGAAHGIGKALATEYAKAGARVVLADVQREPQDAVAEALRRDGFDARSYYCDVGSDDSVRDLAAAVRADVGAVDVLHNNAVLIRSGGILDLDMASLQLQMNVNICGYLRVIKAFLPGMIERGGGGHIVNTASPNGNVPAPIVADNLLPYCLCKAAAISMSQCMAASLAPHGIAVSVVFPDITYTDTVESLSGSSSDAFHQGFRGFLKENGESAEVVAKKIVDGVRTREFFVNTAPGYEEALVTWAQSRMDPMRDYLGEAMAKHKR</sequence>
<dbReference type="GO" id="GO:0016616">
    <property type="term" value="F:oxidoreductase activity, acting on the CH-OH group of donors, NAD or NADP as acceptor"/>
    <property type="evidence" value="ECO:0007669"/>
    <property type="project" value="TreeGrafter"/>
</dbReference>
<evidence type="ECO:0008006" key="4">
    <source>
        <dbReference type="Google" id="ProtNLM"/>
    </source>
</evidence>
<dbReference type="HOGENOM" id="CLU_010194_2_1_1"/>
<dbReference type="GO" id="GO:0005811">
    <property type="term" value="C:lipid droplet"/>
    <property type="evidence" value="ECO:0007669"/>
    <property type="project" value="TreeGrafter"/>
</dbReference>
<dbReference type="PRINTS" id="PR00080">
    <property type="entry name" value="SDRFAMILY"/>
</dbReference>
<dbReference type="PRINTS" id="PR00081">
    <property type="entry name" value="GDHRDH"/>
</dbReference>
<evidence type="ECO:0000313" key="3">
    <source>
        <dbReference type="Proteomes" id="UP000027238"/>
    </source>
</evidence>
<name>A0A066XN70_COLSU</name>
<evidence type="ECO:0000313" key="2">
    <source>
        <dbReference type="EMBL" id="KDN70362.1"/>
    </source>
</evidence>
<protein>
    <recommendedName>
        <fullName evidence="4">Short chain dehydrogenase</fullName>
    </recommendedName>
</protein>
<comment type="similarity">
    <text evidence="1">Belongs to the short-chain dehydrogenases/reductases (SDR) family.</text>
</comment>
<dbReference type="InterPro" id="IPR036291">
    <property type="entry name" value="NAD(P)-bd_dom_sf"/>
</dbReference>
<proteinExistence type="inferred from homology"/>
<dbReference type="PANTHER" id="PTHR24322:SF483">
    <property type="entry name" value="SHORT-CHAIN DEHYDROGENASE_REDUCTASE 3"/>
    <property type="match status" value="1"/>
</dbReference>
<dbReference type="PANTHER" id="PTHR24322">
    <property type="entry name" value="PKSB"/>
    <property type="match status" value="1"/>
</dbReference>
<dbReference type="SUPFAM" id="SSF51735">
    <property type="entry name" value="NAD(P)-binding Rossmann-fold domains"/>
    <property type="match status" value="1"/>
</dbReference>
<dbReference type="AlphaFoldDB" id="A0A066XN70"/>
<dbReference type="InterPro" id="IPR002347">
    <property type="entry name" value="SDR_fam"/>
</dbReference>